<feature type="domain" description="Novel STAND NTPase 5" evidence="1">
    <location>
        <begin position="317"/>
        <end position="463"/>
    </location>
</feature>
<organism evidence="2 3">
    <name type="scientific">Pokkaliibacter plantistimulans</name>
    <dbReference type="NCBI Taxonomy" id="1635171"/>
    <lineage>
        <taxon>Bacteria</taxon>
        <taxon>Pseudomonadati</taxon>
        <taxon>Pseudomonadota</taxon>
        <taxon>Gammaproteobacteria</taxon>
        <taxon>Oceanospirillales</taxon>
        <taxon>Balneatrichaceae</taxon>
        <taxon>Pokkaliibacter</taxon>
    </lineage>
</organism>
<dbReference type="RefSeq" id="WP_110189486.1">
    <property type="nucleotide sequence ID" value="NZ_CP177354.1"/>
</dbReference>
<dbReference type="InterPro" id="IPR011990">
    <property type="entry name" value="TPR-like_helical_dom_sf"/>
</dbReference>
<dbReference type="Pfam" id="PF25199">
    <property type="entry name" value="nSTAND_NTPase5"/>
    <property type="match status" value="1"/>
</dbReference>
<keyword evidence="3" id="KW-1185">Reference proteome</keyword>
<evidence type="ECO:0000313" key="3">
    <source>
        <dbReference type="Proteomes" id="UP000248090"/>
    </source>
</evidence>
<dbReference type="Gene3D" id="3.40.50.300">
    <property type="entry name" value="P-loop containing nucleotide triphosphate hydrolases"/>
    <property type="match status" value="1"/>
</dbReference>
<dbReference type="SUPFAM" id="SSF52540">
    <property type="entry name" value="P-loop containing nucleoside triphosphate hydrolases"/>
    <property type="match status" value="1"/>
</dbReference>
<dbReference type="EMBL" id="LAPT01000125">
    <property type="protein sequence ID" value="PXF29135.1"/>
    <property type="molecule type" value="Genomic_DNA"/>
</dbReference>
<comment type="caution">
    <text evidence="2">The sequence shown here is derived from an EMBL/GenBank/DDBJ whole genome shotgun (WGS) entry which is preliminary data.</text>
</comment>
<protein>
    <recommendedName>
        <fullName evidence="1">Novel STAND NTPase 5 domain-containing protein</fullName>
    </recommendedName>
</protein>
<sequence length="1035" mass="119910">MDIPSTLLDKIERGRVILFLGSGALVGSSLKQHEVPLGDHLGQLISRRFLNDEYRNESLIQISELAMSEYGMFDVQEFIREIFEDIQPASFHHSIPEFHWKAIFTTNYDRLIETCYTQHPAPLQKLSVHISDDDHFSEGESTNDRLGLIKLHGCITRTKDNKIPLILTVEQYNEYNNNRKNLFKYLYEMALEYTIVFIGHSLQDANIRHIISLLHREVPNGQRHYLIKPGLRDAEINLWSSKKISAINATFEDFIKEIKEKISLARRSSYLVIPTQNHAIQSIFITNIPPSAELIRFLTNQVEYLKGDINYSQCKASDFYRGSDLGWYPIAEELTTPRSMIERFFEETILKPESERQSKIDLVLLKGEAGAGKTTFLRQIAWRVKDVGFGCALWAKNIDHTNIDIIKEINEKSNERIFIFWDDAALNTHKIASFLTNALKARIPLTIFTAERYNEWNLRCDNLKKYVTATYTLNNLSTTEIVDLLSKLEKHNCLGPNLQNKSHQQRVTEFTVSFERQLLVALHEATMGEPFEDIIFNEYSSIEPIHARAIYRTICTLNRLRVPVRAGLIARIFDINFEKFKEDFFEPLEKVVLWEESSIDDIHYKARHPEIAEIVFNRSFSTSLDRYNEYIQILSKINISYESDRSSYRQLMRAKSLHDVFPDYEDVSNIYRYAIETLGRDGYLLQQIANFERIRPNGNLALAIELLEEAKEISPNDSSIYHSLATVWRDRASSNAEHYARIKFRREASSILEEIKSRWDENAYTAGSIIELAIDNFSDLLLDTNLSEKIIDDSIIKIEEEINSSRQKFPDDSHISTLEARFASLLNDNQRVAQALSRAFDEYNRDPSLAIRLSKIHVENGKISDAISVLKSAIERRRGHLRLNFQYAETLRLHSQEQASTVAYYYRRSFNPDDKNYQAQFWFARYSFDSPNSNEKALSRKIFTFLRAQHLPLEEKNKIRDYEGGIEIPKIFSGTVKSLSTGYGFISIDGSGEGIFFPRNQIENNLWDATKVNDRMKFNLGFSYNGPLCCNICPY</sequence>
<accession>A0ABX5LU57</accession>
<dbReference type="Pfam" id="PF13289">
    <property type="entry name" value="SIR2_2"/>
    <property type="match status" value="1"/>
</dbReference>
<dbReference type="SUPFAM" id="SSF48452">
    <property type="entry name" value="TPR-like"/>
    <property type="match status" value="1"/>
</dbReference>
<name>A0ABX5LU57_9GAMM</name>
<gene>
    <name evidence="2" type="ORF">WH50_22495</name>
</gene>
<dbReference type="Proteomes" id="UP000248090">
    <property type="component" value="Unassembled WGS sequence"/>
</dbReference>
<dbReference type="Gene3D" id="1.25.40.10">
    <property type="entry name" value="Tetratricopeptide repeat domain"/>
    <property type="match status" value="2"/>
</dbReference>
<dbReference type="InterPro" id="IPR012340">
    <property type="entry name" value="NA-bd_OB-fold"/>
</dbReference>
<dbReference type="SUPFAM" id="SSF50249">
    <property type="entry name" value="Nucleic acid-binding proteins"/>
    <property type="match status" value="1"/>
</dbReference>
<dbReference type="Gene3D" id="2.40.50.140">
    <property type="entry name" value="Nucleic acid-binding proteins"/>
    <property type="match status" value="1"/>
</dbReference>
<dbReference type="InterPro" id="IPR027417">
    <property type="entry name" value="P-loop_NTPase"/>
</dbReference>
<proteinExistence type="predicted"/>
<dbReference type="InterPro" id="IPR057574">
    <property type="entry name" value="nSTAND_NTPase5_dom"/>
</dbReference>
<evidence type="ECO:0000259" key="1">
    <source>
        <dbReference type="Pfam" id="PF25199"/>
    </source>
</evidence>
<evidence type="ECO:0000313" key="2">
    <source>
        <dbReference type="EMBL" id="PXF29135.1"/>
    </source>
</evidence>
<reference evidence="2 3" key="1">
    <citation type="submission" date="2015-03" db="EMBL/GenBank/DDBJ databases">
        <authorList>
            <person name="Krishnan R."/>
            <person name="Midha S."/>
            <person name="Patil P.B."/>
            <person name="Rameshkumar N."/>
        </authorList>
    </citation>
    <scope>NUCLEOTIDE SEQUENCE [LARGE SCALE GENOMIC DNA]</scope>
    <source>
        <strain evidence="2 3">L1E11</strain>
    </source>
</reference>